<proteinExistence type="predicted"/>
<feature type="domain" description="FAD/NAD(P)-binding" evidence="3">
    <location>
        <begin position="8"/>
        <end position="304"/>
    </location>
</feature>
<evidence type="ECO:0000259" key="3">
    <source>
        <dbReference type="Pfam" id="PF07992"/>
    </source>
</evidence>
<dbReference type="InterPro" id="IPR036188">
    <property type="entry name" value="FAD/NAD-bd_sf"/>
</dbReference>
<dbReference type="Proteomes" id="UP000177354">
    <property type="component" value="Unassembled WGS sequence"/>
</dbReference>
<evidence type="ECO:0000313" key="5">
    <source>
        <dbReference type="Proteomes" id="UP000177354"/>
    </source>
</evidence>
<dbReference type="PRINTS" id="PR00469">
    <property type="entry name" value="PNDRDTASEII"/>
</dbReference>
<dbReference type="EMBL" id="MFJF01000031">
    <property type="protein sequence ID" value="OGG05532.1"/>
    <property type="molecule type" value="Genomic_DNA"/>
</dbReference>
<protein>
    <recommendedName>
        <fullName evidence="3">FAD/NAD(P)-binding domain-containing protein</fullName>
    </recommendedName>
</protein>
<sequence>MDISEILDLIIIGSGPAGLTSSIYASCFHLKHTVIGEHLGGQLQYAPHILNYPGFPDISGRELTERMVEQVNKREGKIITDRVNKISNYQIIIDNIQLKGYLAETQTGNKYFGRAIILATGTERRKLNIPGEVEYTAKGVHYCATCEQFDYEGKTCVIVGGANSAVQAAVELAQAAGKVYIMYRGDQLRGDPIWIEQIERIKKIEVFYKTEVLEILGDGNSVNGVKFKIRDDSSRGIKILNTDKVFIEIGGIPGTSLVIPLGVTMDKGGYIIVDDTLATNISGIFAAGDLVSYGLSIEQISSAVGLGARAAASAFAYLKQKKAPILWGQSHIKR</sequence>
<dbReference type="Gene3D" id="3.50.50.60">
    <property type="entry name" value="FAD/NAD(P)-binding domain"/>
    <property type="match status" value="2"/>
</dbReference>
<gene>
    <name evidence="4" type="ORF">A2777_00275</name>
</gene>
<keyword evidence="2" id="KW-0560">Oxidoreductase</keyword>
<evidence type="ECO:0000256" key="1">
    <source>
        <dbReference type="ARBA" id="ARBA00022630"/>
    </source>
</evidence>
<dbReference type="Pfam" id="PF07992">
    <property type="entry name" value="Pyr_redox_2"/>
    <property type="match status" value="1"/>
</dbReference>
<accession>A0A1F5Z089</accession>
<organism evidence="4 5">
    <name type="scientific">Candidatus Gottesmanbacteria bacterium RIFCSPHIGHO2_01_FULL_40_15</name>
    <dbReference type="NCBI Taxonomy" id="1798376"/>
    <lineage>
        <taxon>Bacteria</taxon>
        <taxon>Candidatus Gottesmaniibacteriota</taxon>
    </lineage>
</organism>
<dbReference type="AlphaFoldDB" id="A0A1F5Z089"/>
<dbReference type="PANTHER" id="PTHR48105">
    <property type="entry name" value="THIOREDOXIN REDUCTASE 1-RELATED-RELATED"/>
    <property type="match status" value="1"/>
</dbReference>
<dbReference type="InterPro" id="IPR050097">
    <property type="entry name" value="Ferredoxin-NADP_redctase_2"/>
</dbReference>
<reference evidence="4 5" key="1">
    <citation type="journal article" date="2016" name="Nat. Commun.">
        <title>Thousands of microbial genomes shed light on interconnected biogeochemical processes in an aquifer system.</title>
        <authorList>
            <person name="Anantharaman K."/>
            <person name="Brown C.T."/>
            <person name="Hug L.A."/>
            <person name="Sharon I."/>
            <person name="Castelle C.J."/>
            <person name="Probst A.J."/>
            <person name="Thomas B.C."/>
            <person name="Singh A."/>
            <person name="Wilkins M.J."/>
            <person name="Karaoz U."/>
            <person name="Brodie E.L."/>
            <person name="Williams K.H."/>
            <person name="Hubbard S.S."/>
            <person name="Banfield J.F."/>
        </authorList>
    </citation>
    <scope>NUCLEOTIDE SEQUENCE [LARGE SCALE GENOMIC DNA]</scope>
</reference>
<dbReference type="InterPro" id="IPR023753">
    <property type="entry name" value="FAD/NAD-binding_dom"/>
</dbReference>
<dbReference type="SUPFAM" id="SSF51905">
    <property type="entry name" value="FAD/NAD(P)-binding domain"/>
    <property type="match status" value="1"/>
</dbReference>
<evidence type="ECO:0000256" key="2">
    <source>
        <dbReference type="ARBA" id="ARBA00023002"/>
    </source>
</evidence>
<name>A0A1F5Z089_9BACT</name>
<dbReference type="PRINTS" id="PR00368">
    <property type="entry name" value="FADPNR"/>
</dbReference>
<comment type="caution">
    <text evidence="4">The sequence shown here is derived from an EMBL/GenBank/DDBJ whole genome shotgun (WGS) entry which is preliminary data.</text>
</comment>
<evidence type="ECO:0000313" key="4">
    <source>
        <dbReference type="EMBL" id="OGG05532.1"/>
    </source>
</evidence>
<dbReference type="GO" id="GO:0016491">
    <property type="term" value="F:oxidoreductase activity"/>
    <property type="evidence" value="ECO:0007669"/>
    <property type="project" value="UniProtKB-KW"/>
</dbReference>
<keyword evidence="1" id="KW-0285">Flavoprotein</keyword>